<dbReference type="CDD" id="cd13999">
    <property type="entry name" value="STKc_MAP3K-like"/>
    <property type="match status" value="1"/>
</dbReference>
<dbReference type="SMART" id="SM00220">
    <property type="entry name" value="S_TKc"/>
    <property type="match status" value="1"/>
</dbReference>
<evidence type="ECO:0000256" key="1">
    <source>
        <dbReference type="ARBA" id="ARBA00022527"/>
    </source>
</evidence>
<keyword evidence="5 6" id="KW-0067">ATP-binding</keyword>
<dbReference type="Gene3D" id="3.30.200.20">
    <property type="entry name" value="Phosphorylase Kinase, domain 1"/>
    <property type="match status" value="1"/>
</dbReference>
<dbReference type="InterPro" id="IPR000719">
    <property type="entry name" value="Prot_kinase_dom"/>
</dbReference>
<dbReference type="InterPro" id="IPR017441">
    <property type="entry name" value="Protein_kinase_ATP_BS"/>
</dbReference>
<feature type="binding site" evidence="6">
    <location>
        <position position="387"/>
    </location>
    <ligand>
        <name>ATP</name>
        <dbReference type="ChEBI" id="CHEBI:30616"/>
    </ligand>
</feature>
<dbReference type="PROSITE" id="PS50011">
    <property type="entry name" value="PROTEIN_KINASE_DOM"/>
    <property type="match status" value="1"/>
</dbReference>
<name>A0ABD0UDK4_DENTH</name>
<dbReference type="Proteomes" id="UP001552299">
    <property type="component" value="Unassembled WGS sequence"/>
</dbReference>
<dbReference type="Gene3D" id="1.10.510.10">
    <property type="entry name" value="Transferase(Phosphotransferase) domain 1"/>
    <property type="match status" value="1"/>
</dbReference>
<dbReference type="AlphaFoldDB" id="A0ABD0UDK4"/>
<dbReference type="InterPro" id="IPR011009">
    <property type="entry name" value="Kinase-like_dom_sf"/>
</dbReference>
<evidence type="ECO:0000256" key="4">
    <source>
        <dbReference type="ARBA" id="ARBA00022777"/>
    </source>
</evidence>
<feature type="domain" description="Protein kinase" evidence="7">
    <location>
        <begin position="360"/>
        <end position="626"/>
    </location>
</feature>
<evidence type="ECO:0000256" key="3">
    <source>
        <dbReference type="ARBA" id="ARBA00022741"/>
    </source>
</evidence>
<dbReference type="InterPro" id="IPR001245">
    <property type="entry name" value="Ser-Thr/Tyr_kinase_cat_dom"/>
</dbReference>
<dbReference type="GO" id="GO:0004674">
    <property type="term" value="F:protein serine/threonine kinase activity"/>
    <property type="evidence" value="ECO:0007669"/>
    <property type="project" value="UniProtKB-KW"/>
</dbReference>
<dbReference type="CDD" id="cd06410">
    <property type="entry name" value="PB1_UP2"/>
    <property type="match status" value="1"/>
</dbReference>
<dbReference type="PANTHER" id="PTHR23257">
    <property type="entry name" value="SERINE-THREONINE PROTEIN KINASE"/>
    <property type="match status" value="1"/>
</dbReference>
<dbReference type="PROSITE" id="PS00107">
    <property type="entry name" value="PROTEIN_KINASE_ATP"/>
    <property type="match status" value="1"/>
</dbReference>
<dbReference type="InterPro" id="IPR000270">
    <property type="entry name" value="PB1_dom"/>
</dbReference>
<keyword evidence="4" id="KW-0418">Kinase</keyword>
<reference evidence="8 9" key="1">
    <citation type="journal article" date="2024" name="Plant Biotechnol. J.">
        <title>Dendrobium thyrsiflorum genome and its molecular insights into genes involved in important horticultural traits.</title>
        <authorList>
            <person name="Chen B."/>
            <person name="Wang J.Y."/>
            <person name="Zheng P.J."/>
            <person name="Li K.L."/>
            <person name="Liang Y.M."/>
            <person name="Chen X.F."/>
            <person name="Zhang C."/>
            <person name="Zhao X."/>
            <person name="He X."/>
            <person name="Zhang G.Q."/>
            <person name="Liu Z.J."/>
            <person name="Xu Q."/>
        </authorList>
    </citation>
    <scope>NUCLEOTIDE SEQUENCE [LARGE SCALE GENOMIC DNA]</scope>
    <source>
        <strain evidence="8">GZMU011</strain>
    </source>
</reference>
<keyword evidence="9" id="KW-1185">Reference proteome</keyword>
<sequence>MNQLLQSFRKYLHEPPIKLLSSPFHLPCSYSNSPTSKYPFFPMAVGPLNINRNPSATTIPQTSNLQSSRKLVKLCCKFGGKLMPRLSDGALHYVGGRTHIMVFPRDITLQEFYCKMEDTYGGPVVICYKLSDQDLHTLISISSDEELDNMMEECDCLLEASEYESAKVQVFLFPPYDPDQNSLAEFNNNESSHIVEVTSDANARKDNIEGSTSTLHLDVRGDGFIDEGHLNISGATNLVTQIVNPIYNEPYALPTYNESHQLDQVNSLQRQHQLNGEEFLETSDSYSIFYNQYPQNIPGPSKKDSSLGQFRPIQGIDEFDEGLHNIVELVESVLQTPIRSPNGAITDYSTFLQKIKNCDVDELRKLGSGTFGAVYHGKWRGADVAIKRIHDTYFSGKSWIQEQTRANFWNEILMLANLHHPNIITFYGIVWDGPEGSFAAVTEYMVDGSLRNALINYSRFFDKRKCLLIAIDVAFGMEYLHDQNIIHFDLKSDNLLVNLRDPQRPICKVGDFGLSKVKCNTLSSGSARGTIPWMAPELLNGRRDLVSEKVDVYSFGIVMWELLMGQEPYANIPDEAIIDGIVSNTLRPSVPDSCDPEWRSLMEQCWSTEPSKRPCFIEIANKLCFMASSHLQQSQT</sequence>
<dbReference type="EMBL" id="JANQDX010000015">
    <property type="protein sequence ID" value="KAL0910919.1"/>
    <property type="molecule type" value="Genomic_DNA"/>
</dbReference>
<evidence type="ECO:0000256" key="6">
    <source>
        <dbReference type="PROSITE-ProRule" id="PRU10141"/>
    </source>
</evidence>
<dbReference type="Pfam" id="PF07714">
    <property type="entry name" value="PK_Tyr_Ser-Thr"/>
    <property type="match status" value="1"/>
</dbReference>
<dbReference type="Pfam" id="PF00564">
    <property type="entry name" value="PB1"/>
    <property type="match status" value="1"/>
</dbReference>
<dbReference type="SUPFAM" id="SSF54277">
    <property type="entry name" value="CAD &amp; PB1 domains"/>
    <property type="match status" value="1"/>
</dbReference>
<dbReference type="Gene3D" id="3.10.20.90">
    <property type="entry name" value="Phosphatidylinositol 3-kinase Catalytic Subunit, Chain A, domain 1"/>
    <property type="match status" value="1"/>
</dbReference>
<keyword evidence="1" id="KW-0723">Serine/threonine-protein kinase</keyword>
<dbReference type="SUPFAM" id="SSF56112">
    <property type="entry name" value="Protein kinase-like (PK-like)"/>
    <property type="match status" value="1"/>
</dbReference>
<evidence type="ECO:0000256" key="5">
    <source>
        <dbReference type="ARBA" id="ARBA00022840"/>
    </source>
</evidence>
<dbReference type="PANTHER" id="PTHR23257:SF797">
    <property type="entry name" value="KINASE SUPERFAMILY WITH OCTICOSAPEPTIDE_PHOX_BEM1P DOMAIN-CONTAINING PROTEIN"/>
    <property type="match status" value="1"/>
</dbReference>
<comment type="caution">
    <text evidence="8">The sequence shown here is derived from an EMBL/GenBank/DDBJ whole genome shotgun (WGS) entry which is preliminary data.</text>
</comment>
<evidence type="ECO:0000313" key="9">
    <source>
        <dbReference type="Proteomes" id="UP001552299"/>
    </source>
</evidence>
<accession>A0ABD0UDK4</accession>
<evidence type="ECO:0000256" key="2">
    <source>
        <dbReference type="ARBA" id="ARBA00022679"/>
    </source>
</evidence>
<dbReference type="SMART" id="SM00666">
    <property type="entry name" value="PB1"/>
    <property type="match status" value="1"/>
</dbReference>
<organism evidence="8 9">
    <name type="scientific">Dendrobium thyrsiflorum</name>
    <name type="common">Pinecone-like raceme dendrobium</name>
    <name type="synonym">Orchid</name>
    <dbReference type="NCBI Taxonomy" id="117978"/>
    <lineage>
        <taxon>Eukaryota</taxon>
        <taxon>Viridiplantae</taxon>
        <taxon>Streptophyta</taxon>
        <taxon>Embryophyta</taxon>
        <taxon>Tracheophyta</taxon>
        <taxon>Spermatophyta</taxon>
        <taxon>Magnoliopsida</taxon>
        <taxon>Liliopsida</taxon>
        <taxon>Asparagales</taxon>
        <taxon>Orchidaceae</taxon>
        <taxon>Epidendroideae</taxon>
        <taxon>Malaxideae</taxon>
        <taxon>Dendrobiinae</taxon>
        <taxon>Dendrobium</taxon>
    </lineage>
</organism>
<proteinExistence type="predicted"/>
<dbReference type="PROSITE" id="PS00108">
    <property type="entry name" value="PROTEIN_KINASE_ST"/>
    <property type="match status" value="1"/>
</dbReference>
<dbReference type="GO" id="GO:0005524">
    <property type="term" value="F:ATP binding"/>
    <property type="evidence" value="ECO:0007669"/>
    <property type="project" value="UniProtKB-UniRule"/>
</dbReference>
<keyword evidence="2" id="KW-0808">Transferase</keyword>
<dbReference type="InterPro" id="IPR050167">
    <property type="entry name" value="Ser_Thr_protein_kinase"/>
</dbReference>
<evidence type="ECO:0000259" key="7">
    <source>
        <dbReference type="PROSITE" id="PS50011"/>
    </source>
</evidence>
<dbReference type="InterPro" id="IPR008271">
    <property type="entry name" value="Ser/Thr_kinase_AS"/>
</dbReference>
<keyword evidence="3 6" id="KW-0547">Nucleotide-binding</keyword>
<protein>
    <recommendedName>
        <fullName evidence="7">Protein kinase domain-containing protein</fullName>
    </recommendedName>
</protein>
<evidence type="ECO:0000313" key="8">
    <source>
        <dbReference type="EMBL" id="KAL0910919.1"/>
    </source>
</evidence>
<gene>
    <name evidence="8" type="ORF">M5K25_019016</name>
</gene>
<dbReference type="PRINTS" id="PR00109">
    <property type="entry name" value="TYRKINASE"/>
</dbReference>